<organism evidence="3 4">
    <name type="scientific">Hibiscus sabdariffa</name>
    <name type="common">roselle</name>
    <dbReference type="NCBI Taxonomy" id="183260"/>
    <lineage>
        <taxon>Eukaryota</taxon>
        <taxon>Viridiplantae</taxon>
        <taxon>Streptophyta</taxon>
        <taxon>Embryophyta</taxon>
        <taxon>Tracheophyta</taxon>
        <taxon>Spermatophyta</taxon>
        <taxon>Magnoliopsida</taxon>
        <taxon>eudicotyledons</taxon>
        <taxon>Gunneridae</taxon>
        <taxon>Pentapetalae</taxon>
        <taxon>rosids</taxon>
        <taxon>malvids</taxon>
        <taxon>Malvales</taxon>
        <taxon>Malvaceae</taxon>
        <taxon>Malvoideae</taxon>
        <taxon>Hibiscus</taxon>
    </lineage>
</organism>
<feature type="transmembrane region" description="Helical" evidence="1">
    <location>
        <begin position="14"/>
        <end position="39"/>
    </location>
</feature>
<sequence length="368" mass="40532">MEATDPSNHSPRGVILWAVGGATFIVIMVVGVLLFIGLYDDTTKPEFGLSSLSVSSFNISGSQITAVWEVDFFSTKASDCWYYDNAVVSVFYQDRLLSETPPPRINVSTETEYFTTYVVALAKGIKDPCVVNDIARDWSVSGVVAFTVRLLGTSYVSYGGFCVIDSILNVTCPDIKVGFSNRSSSHGTMLVQHSPHITRDEEAVNLLKYGALTCKAATVSVSPKSPIWFLPFPEKSLAKGDSLRGLCTTRFYLVEACGDLQLVVRFIGGYVDGTLLREWDCLADHCNHPKVCPYRTFLFHVYKLDSDILKWVEMDCLGDQALFLGGNESVSSLFPTVKITVFTSLIITGGIWKKKITCTGVMIWAYTA</sequence>
<dbReference type="Proteomes" id="UP001396334">
    <property type="component" value="Unassembled WGS sequence"/>
</dbReference>
<dbReference type="Pfam" id="PF03478">
    <property type="entry name" value="Beta-prop_KIB1-4"/>
    <property type="match status" value="1"/>
</dbReference>
<evidence type="ECO:0000313" key="3">
    <source>
        <dbReference type="EMBL" id="KAK8994241.1"/>
    </source>
</evidence>
<gene>
    <name evidence="3" type="ORF">V6N11_045340</name>
</gene>
<evidence type="ECO:0000313" key="4">
    <source>
        <dbReference type="Proteomes" id="UP001396334"/>
    </source>
</evidence>
<evidence type="ECO:0000256" key="1">
    <source>
        <dbReference type="SAM" id="Phobius"/>
    </source>
</evidence>
<keyword evidence="1" id="KW-1133">Transmembrane helix</keyword>
<dbReference type="InterPro" id="IPR005174">
    <property type="entry name" value="KIB1-4_b-propeller"/>
</dbReference>
<protein>
    <recommendedName>
        <fullName evidence="2">KIB1-4 beta-propeller domain-containing protein</fullName>
    </recommendedName>
</protein>
<keyword evidence="1" id="KW-0472">Membrane</keyword>
<dbReference type="EMBL" id="JBBPBN010000047">
    <property type="protein sequence ID" value="KAK8994241.1"/>
    <property type="molecule type" value="Genomic_DNA"/>
</dbReference>
<reference evidence="3 4" key="1">
    <citation type="journal article" date="2024" name="G3 (Bethesda)">
        <title>Genome assembly of Hibiscus sabdariffa L. provides insights into metabolisms of medicinal natural products.</title>
        <authorList>
            <person name="Kim T."/>
        </authorList>
    </citation>
    <scope>NUCLEOTIDE SEQUENCE [LARGE SCALE GENOMIC DNA]</scope>
    <source>
        <strain evidence="3">TK-2024</strain>
        <tissue evidence="3">Old leaves</tissue>
    </source>
</reference>
<feature type="domain" description="KIB1-4 beta-propeller" evidence="2">
    <location>
        <begin position="231"/>
        <end position="331"/>
    </location>
</feature>
<comment type="caution">
    <text evidence="3">The sequence shown here is derived from an EMBL/GenBank/DDBJ whole genome shotgun (WGS) entry which is preliminary data.</text>
</comment>
<evidence type="ECO:0000259" key="2">
    <source>
        <dbReference type="Pfam" id="PF03478"/>
    </source>
</evidence>
<proteinExistence type="predicted"/>
<keyword evidence="4" id="KW-1185">Reference proteome</keyword>
<keyword evidence="1" id="KW-0812">Transmembrane</keyword>
<accession>A0ABR2Q0P2</accession>
<name>A0ABR2Q0P2_9ROSI</name>